<evidence type="ECO:0000256" key="1">
    <source>
        <dbReference type="ARBA" id="ARBA00022737"/>
    </source>
</evidence>
<dbReference type="GO" id="GO:0008773">
    <property type="term" value="F:[protein-PII] uridylyltransferase activity"/>
    <property type="evidence" value="ECO:0007669"/>
    <property type="project" value="InterPro"/>
</dbReference>
<dbReference type="InterPro" id="IPR000644">
    <property type="entry name" value="CBS_dom"/>
</dbReference>
<dbReference type="PANTHER" id="PTHR48108">
    <property type="entry name" value="CBS DOMAIN-CONTAINING PROTEIN CBSX2, CHLOROPLASTIC"/>
    <property type="match status" value="1"/>
</dbReference>
<dbReference type="AlphaFoldDB" id="K6WDW4"/>
<keyword evidence="2" id="KW-0129">CBS domain</keyword>
<evidence type="ECO:0000256" key="3">
    <source>
        <dbReference type="SAM" id="MobiDB-lite"/>
    </source>
</evidence>
<dbReference type="InterPro" id="IPR005105">
    <property type="entry name" value="GlnD_Uridyltrans_N"/>
</dbReference>
<evidence type="ECO:0000313" key="5">
    <source>
        <dbReference type="EMBL" id="GAB91926.1"/>
    </source>
</evidence>
<evidence type="ECO:0000256" key="2">
    <source>
        <dbReference type="PROSITE-ProRule" id="PRU00703"/>
    </source>
</evidence>
<dbReference type="CDD" id="cd05401">
    <property type="entry name" value="NT_GlnE_GlnD_like"/>
    <property type="match status" value="1"/>
</dbReference>
<dbReference type="Proteomes" id="UP000008363">
    <property type="component" value="Unassembled WGS sequence"/>
</dbReference>
<organism evidence="5 6">
    <name type="scientific">Gordonia rhizosphera NBRC 16068</name>
    <dbReference type="NCBI Taxonomy" id="1108045"/>
    <lineage>
        <taxon>Bacteria</taxon>
        <taxon>Bacillati</taxon>
        <taxon>Actinomycetota</taxon>
        <taxon>Actinomycetes</taxon>
        <taxon>Mycobacteriales</taxon>
        <taxon>Gordoniaceae</taxon>
        <taxon>Gordonia</taxon>
    </lineage>
</organism>
<dbReference type="PANTHER" id="PTHR48108:SF26">
    <property type="entry name" value="CBS DOMAIN-CONTAINING PROTEIN DDB_G0289609"/>
    <property type="match status" value="1"/>
</dbReference>
<name>K6WDW4_9ACTN</name>
<proteinExistence type="predicted"/>
<dbReference type="Pfam" id="PF00571">
    <property type="entry name" value="CBS"/>
    <property type="match status" value="1"/>
</dbReference>
<feature type="region of interest" description="Disordered" evidence="3">
    <location>
        <begin position="1"/>
        <end position="38"/>
    </location>
</feature>
<keyword evidence="1" id="KW-0677">Repeat</keyword>
<accession>K6WDW4</accession>
<dbReference type="Gene3D" id="3.10.580.10">
    <property type="entry name" value="CBS-domain"/>
    <property type="match status" value="1"/>
</dbReference>
<evidence type="ECO:0000259" key="4">
    <source>
        <dbReference type="PROSITE" id="PS51371"/>
    </source>
</evidence>
<dbReference type="InterPro" id="IPR051462">
    <property type="entry name" value="CBS_domain-containing"/>
</dbReference>
<dbReference type="InterPro" id="IPR046342">
    <property type="entry name" value="CBS_dom_sf"/>
</dbReference>
<feature type="domain" description="CBS" evidence="4">
    <location>
        <begin position="105"/>
        <end position="162"/>
    </location>
</feature>
<keyword evidence="6" id="KW-1185">Reference proteome</keyword>
<dbReference type="Pfam" id="PF03445">
    <property type="entry name" value="DUF294"/>
    <property type="match status" value="1"/>
</dbReference>
<protein>
    <recommendedName>
        <fullName evidence="4">CBS domain-containing protein</fullName>
    </recommendedName>
</protein>
<dbReference type="EMBL" id="BAHC01000154">
    <property type="protein sequence ID" value="GAB91926.1"/>
    <property type="molecule type" value="Genomic_DNA"/>
</dbReference>
<comment type="caution">
    <text evidence="5">The sequence shown here is derived from an EMBL/GenBank/DDBJ whole genome shotgun (WGS) entry which is preliminary data.</text>
</comment>
<dbReference type="PROSITE" id="PS51371">
    <property type="entry name" value="CBS"/>
    <property type="match status" value="1"/>
</dbReference>
<dbReference type="Pfam" id="PF10335">
    <property type="entry name" value="DUF294_C"/>
    <property type="match status" value="1"/>
</dbReference>
<gene>
    <name evidence="5" type="ORF">GORHZ_154_00150</name>
</gene>
<sequence>MTGKVSTNVSDHGRRPHGDKLTVPLRREPTGSGNSTVDDLIATEPVLGSPTMTVREAAALITGRGQNYVLIPLGQGRFGLATDADFRARVIAEGRTLDTPVGDLVTAECPTVPRGTAAVDALTELLDHDLAVLPVVDPAGDVVGVVSAADFVAAPSGPGIALRGQVSRATSVEALISRARRVPYLMADLLRRNESVHEITAIASLIHDAVVRRALELVLAGHPDLDPGAVTWLSLGSNARREPVLTSDVDSAVSFDDSVTDDRIIAYRAAFAEIDEILRGAGMTVDTNGAIASMPLFARTHAQWRSAARQWLDAPLENKGMIFTSLLLDARPIWGDQGLSAVAEVFADLRAHPGTLALLLHESLAEKARLRSIRDVLTGRAGTFDIKHHALTPLVNIARWAALSVESTELDTRSRLRAAAGSPMLPDDHARTLIEVFDVLQRIRLTYQVAQFDRGEPVSDELDMKRLSPLDRSLVAQAVREVAGAQRRMGNLSHYLPITEQTR</sequence>
<feature type="compositionally biased region" description="Basic and acidic residues" evidence="3">
    <location>
        <begin position="11"/>
        <end position="29"/>
    </location>
</feature>
<dbReference type="SMART" id="SM00116">
    <property type="entry name" value="CBS"/>
    <property type="match status" value="1"/>
</dbReference>
<dbReference type="SUPFAM" id="SSF54631">
    <property type="entry name" value="CBS-domain pair"/>
    <property type="match status" value="1"/>
</dbReference>
<evidence type="ECO:0000313" key="6">
    <source>
        <dbReference type="Proteomes" id="UP000008363"/>
    </source>
</evidence>
<dbReference type="InterPro" id="IPR018821">
    <property type="entry name" value="DUF294_put_nucleoTrafse_sb-bd"/>
</dbReference>
<dbReference type="eggNOG" id="COG2905">
    <property type="taxonomic scope" value="Bacteria"/>
</dbReference>
<feature type="compositionally biased region" description="Polar residues" evidence="3">
    <location>
        <begin position="1"/>
        <end position="10"/>
    </location>
</feature>
<reference evidence="5 6" key="1">
    <citation type="submission" date="2012-08" db="EMBL/GenBank/DDBJ databases">
        <title>Whole genome shotgun sequence of Gordonia rhizosphera NBRC 16068.</title>
        <authorList>
            <person name="Takarada H."/>
            <person name="Isaki S."/>
            <person name="Hosoyama A."/>
            <person name="Tsuchikane K."/>
            <person name="Katsumata H."/>
            <person name="Baba S."/>
            <person name="Ohji S."/>
            <person name="Yamazaki S."/>
            <person name="Fujita N."/>
        </authorList>
    </citation>
    <scope>NUCLEOTIDE SEQUENCE [LARGE SCALE GENOMIC DNA]</scope>
    <source>
        <strain evidence="5 6">NBRC 16068</strain>
    </source>
</reference>
<dbReference type="STRING" id="1108045.GORHZ_154_00150"/>